<evidence type="ECO:0000313" key="3">
    <source>
        <dbReference type="Proteomes" id="UP001310248"/>
    </source>
</evidence>
<name>A0ABU7G2X1_9ALTE</name>
<keyword evidence="1" id="KW-1133">Transmembrane helix</keyword>
<proteinExistence type="predicted"/>
<accession>A0ABU7G2X1</accession>
<feature type="transmembrane region" description="Helical" evidence="1">
    <location>
        <begin position="87"/>
        <end position="104"/>
    </location>
</feature>
<feature type="transmembrane region" description="Helical" evidence="1">
    <location>
        <begin position="53"/>
        <end position="75"/>
    </location>
</feature>
<dbReference type="EMBL" id="JAYDYW010000006">
    <property type="protein sequence ID" value="MEE1673737.1"/>
    <property type="molecule type" value="Genomic_DNA"/>
</dbReference>
<evidence type="ECO:0000313" key="2">
    <source>
        <dbReference type="EMBL" id="MEE1673737.1"/>
    </source>
</evidence>
<dbReference type="RefSeq" id="WP_329774986.1">
    <property type="nucleotide sequence ID" value="NZ_JAYDYW010000006.1"/>
</dbReference>
<gene>
    <name evidence="2" type="ORF">SNR37_003164</name>
</gene>
<dbReference type="Proteomes" id="UP001310248">
    <property type="component" value="Unassembled WGS sequence"/>
</dbReference>
<keyword evidence="1" id="KW-0812">Transmembrane</keyword>
<keyword evidence="3" id="KW-1185">Reference proteome</keyword>
<keyword evidence="1" id="KW-0472">Membrane</keyword>
<protein>
    <submittedName>
        <fullName evidence="2">Uncharacterized protein</fullName>
    </submittedName>
</protein>
<feature type="transmembrane region" description="Helical" evidence="1">
    <location>
        <begin position="12"/>
        <end position="41"/>
    </location>
</feature>
<reference evidence="2 3" key="2">
    <citation type="submission" date="2023-12" db="EMBL/GenBank/DDBJ databases">
        <authorList>
            <consortium name="Cladostephus spongiosus"/>
            <person name="Lorente B."/>
            <person name="Cabral C."/>
            <person name="Frias J."/>
            <person name="Faria J."/>
            <person name="Toubarro D."/>
        </authorList>
    </citation>
    <scope>NUCLEOTIDE SEQUENCE [LARGE SCALE GENOMIC DNA]</scope>
    <source>
        <strain evidence="2 3">ZMCS4</strain>
    </source>
</reference>
<feature type="transmembrane region" description="Helical" evidence="1">
    <location>
        <begin position="110"/>
        <end position="126"/>
    </location>
</feature>
<reference evidence="3" key="1">
    <citation type="submission" date="2023-07" db="EMBL/GenBank/DDBJ databases">
        <title>Draft genome sequence of Agarivorans aestuarii strain ZMCS4, a CAZymes producing bacteria isolated from the marine brown algae Clodostephus spongiosus.</title>
        <authorList>
            <person name="Lorente B."/>
            <person name="Cabral C."/>
            <person name="Frias J."/>
            <person name="Faria J."/>
            <person name="Toubarro D."/>
        </authorList>
    </citation>
    <scope>NUCLEOTIDE SEQUENCE [LARGE SCALE GENOMIC DNA]</scope>
    <source>
        <strain evidence="3">ZMCS4</strain>
    </source>
</reference>
<evidence type="ECO:0000256" key="1">
    <source>
        <dbReference type="SAM" id="Phobius"/>
    </source>
</evidence>
<sequence>MSDSFFDKYENSLLNFVAGIAVIMFIMFGAGVLCPLLILLAQQFVGEFTPKEFGTLFLVCIIVMTLCIVVPNILIVRGKPFAAKINLWNIYFQLVCYSLLLLVFKHEFKWLFLSFVSFPLLAYWLMQTTKYNAFVGFYEALSKDPVGFREKLMERR</sequence>
<organism evidence="2 3">
    <name type="scientific">Agarivorans aestuarii</name>
    <dbReference type="NCBI Taxonomy" id="1563703"/>
    <lineage>
        <taxon>Bacteria</taxon>
        <taxon>Pseudomonadati</taxon>
        <taxon>Pseudomonadota</taxon>
        <taxon>Gammaproteobacteria</taxon>
        <taxon>Alteromonadales</taxon>
        <taxon>Alteromonadaceae</taxon>
        <taxon>Agarivorans</taxon>
    </lineage>
</organism>
<comment type="caution">
    <text evidence="2">The sequence shown here is derived from an EMBL/GenBank/DDBJ whole genome shotgun (WGS) entry which is preliminary data.</text>
</comment>